<dbReference type="EMBL" id="BIFY01000022">
    <property type="protein sequence ID" value="GCE59832.1"/>
    <property type="molecule type" value="Genomic_DNA"/>
</dbReference>
<comment type="caution">
    <text evidence="2">The sequence shown here is derived from an EMBL/GenBank/DDBJ whole genome shotgun (WGS) entry which is preliminary data.</text>
</comment>
<proteinExistence type="predicted"/>
<name>A0A402DC41_MICAE</name>
<dbReference type="Proteomes" id="UP000289660">
    <property type="component" value="Unassembled WGS sequence"/>
</dbReference>
<dbReference type="Pfam" id="PF00498">
    <property type="entry name" value="FHA"/>
    <property type="match status" value="1"/>
</dbReference>
<dbReference type="SUPFAM" id="SSF49879">
    <property type="entry name" value="SMAD/FHA domain"/>
    <property type="match status" value="1"/>
</dbReference>
<accession>A0A402DC41</accession>
<evidence type="ECO:0000259" key="1">
    <source>
        <dbReference type="PROSITE" id="PS50006"/>
    </source>
</evidence>
<protein>
    <submittedName>
        <fullName evidence="2">Glycogen accumulation regulator GarA</fullName>
    </submittedName>
</protein>
<feature type="domain" description="FHA" evidence="1">
    <location>
        <begin position="98"/>
        <end position="150"/>
    </location>
</feature>
<evidence type="ECO:0000313" key="3">
    <source>
        <dbReference type="Proteomes" id="UP000289660"/>
    </source>
</evidence>
<dbReference type="InterPro" id="IPR008984">
    <property type="entry name" value="SMAD_FHA_dom_sf"/>
</dbReference>
<gene>
    <name evidence="2" type="primary">garA_1</name>
    <name evidence="2" type="ORF">MiAbB_01751</name>
</gene>
<dbReference type="AlphaFoldDB" id="A0A402DC41"/>
<dbReference type="CDD" id="cd00060">
    <property type="entry name" value="FHA"/>
    <property type="match status" value="1"/>
</dbReference>
<dbReference type="Gene3D" id="2.60.200.20">
    <property type="match status" value="1"/>
</dbReference>
<reference evidence="3" key="1">
    <citation type="submission" date="2018-12" db="EMBL/GenBank/DDBJ databases">
        <title>Genome sequence of Microcystis aeruginosa NIES-4285.</title>
        <authorList>
            <person name="Tanabe Y."/>
        </authorList>
    </citation>
    <scope>NUCLEOTIDE SEQUENCE [LARGE SCALE GENOMIC DNA]</scope>
    <source>
        <strain evidence="3">NIES-4285</strain>
    </source>
</reference>
<dbReference type="PROSITE" id="PS50006">
    <property type="entry name" value="FHA_DOMAIN"/>
    <property type="match status" value="1"/>
</dbReference>
<organism evidence="2 3">
    <name type="scientific">Microcystis aeruginosa NIES-4285</name>
    <dbReference type="NCBI Taxonomy" id="2497681"/>
    <lineage>
        <taxon>Bacteria</taxon>
        <taxon>Bacillati</taxon>
        <taxon>Cyanobacteriota</taxon>
        <taxon>Cyanophyceae</taxon>
        <taxon>Oscillatoriophycideae</taxon>
        <taxon>Chroococcales</taxon>
        <taxon>Microcystaceae</taxon>
        <taxon>Microcystis</taxon>
    </lineage>
</organism>
<dbReference type="InterPro" id="IPR000253">
    <property type="entry name" value="FHA_dom"/>
</dbReference>
<evidence type="ECO:0000313" key="2">
    <source>
        <dbReference type="EMBL" id="GCE59832.1"/>
    </source>
</evidence>
<sequence length="186" mass="19788">MAIVCTVCGYDRNADGTEFCDACGAELMTVEVTTPATVSLPSSQQLPEEIETFTPPSFISSNTSVSINTSIASTASTATLVARQANAPVSQFPIKGAAMIGIFDPDTGPVDIDLEEFPGNETISRNHAEIYHEGGVWKIKDLGSTNGVFIKPAAQTRYGARITTPEILNSGDEIAIAKIRFIFQTP</sequence>
<dbReference type="RefSeq" id="WP_130757023.1">
    <property type="nucleotide sequence ID" value="NZ_BIFY01000022.1"/>
</dbReference>